<organism evidence="1 2">
    <name type="scientific">Pedobacter lithocola</name>
    <dbReference type="NCBI Taxonomy" id="1908239"/>
    <lineage>
        <taxon>Bacteria</taxon>
        <taxon>Pseudomonadati</taxon>
        <taxon>Bacteroidota</taxon>
        <taxon>Sphingobacteriia</taxon>
        <taxon>Sphingobacteriales</taxon>
        <taxon>Sphingobacteriaceae</taxon>
        <taxon>Pedobacter</taxon>
    </lineage>
</organism>
<dbReference type="EMBL" id="JBHSBW010000016">
    <property type="protein sequence ID" value="MFC4213385.1"/>
    <property type="molecule type" value="Genomic_DNA"/>
</dbReference>
<sequence>MVKSKKTTRKKLGFINQMISLLLLCAIFSITTIQAFHYHKAISEKNISRTTSYDIHVENCAICEFLLHQKSNEYLPSNQISLAYFLPEPTTIDGTIHSAIYPKAIAAFTNKGPPTTA</sequence>
<dbReference type="Proteomes" id="UP001595789">
    <property type="component" value="Unassembled WGS sequence"/>
</dbReference>
<comment type="caution">
    <text evidence="1">The sequence shown here is derived from an EMBL/GenBank/DDBJ whole genome shotgun (WGS) entry which is preliminary data.</text>
</comment>
<name>A0ABV8PFG7_9SPHI</name>
<accession>A0ABV8PFG7</accession>
<evidence type="ECO:0000313" key="1">
    <source>
        <dbReference type="EMBL" id="MFC4213385.1"/>
    </source>
</evidence>
<proteinExistence type="predicted"/>
<reference evidence="2" key="1">
    <citation type="journal article" date="2019" name="Int. J. Syst. Evol. Microbiol.">
        <title>The Global Catalogue of Microorganisms (GCM) 10K type strain sequencing project: providing services to taxonomists for standard genome sequencing and annotation.</title>
        <authorList>
            <consortium name="The Broad Institute Genomics Platform"/>
            <consortium name="The Broad Institute Genome Sequencing Center for Infectious Disease"/>
            <person name="Wu L."/>
            <person name="Ma J."/>
        </authorList>
    </citation>
    <scope>NUCLEOTIDE SEQUENCE [LARGE SCALE GENOMIC DNA]</scope>
    <source>
        <strain evidence="2">CCM 8691</strain>
    </source>
</reference>
<protein>
    <submittedName>
        <fullName evidence="1">Uncharacterized protein</fullName>
    </submittedName>
</protein>
<gene>
    <name evidence="1" type="ORF">ACFOWA_19490</name>
</gene>
<dbReference type="RefSeq" id="WP_378988541.1">
    <property type="nucleotide sequence ID" value="NZ_JBHSBW010000016.1"/>
</dbReference>
<evidence type="ECO:0000313" key="2">
    <source>
        <dbReference type="Proteomes" id="UP001595789"/>
    </source>
</evidence>
<keyword evidence="2" id="KW-1185">Reference proteome</keyword>